<gene>
    <name evidence="2" type="ORF">B4O97_08690</name>
</gene>
<keyword evidence="1" id="KW-0175">Coiled coil</keyword>
<proteinExistence type="predicted"/>
<dbReference type="PIRSF" id="PIRSF015268">
    <property type="entry name" value="Virulence_RhuM"/>
    <property type="match status" value="1"/>
</dbReference>
<evidence type="ECO:0000313" key="2">
    <source>
        <dbReference type="EMBL" id="ORC35709.1"/>
    </source>
</evidence>
<dbReference type="InterPro" id="IPR011204">
    <property type="entry name" value="Virulence_RhuM-like"/>
</dbReference>
<dbReference type="OrthoDB" id="9802752at2"/>
<sequence>MSDDNRFVIYRDDKQGVRVEARIEEESIWLTQRQIVELFQTAKSTVSEHIRNIFTEDELLPEATVRKIRTVQKEGSREVSRELDYYNLDMIISLGYRINSKIATHFRQWATQRLKEYIVKGFTMDDERLKNLGGGNYWKELLDRIRDIRSSEKVMYRQVLELYATATDYDPKSEESLQFFKIVQNKLHYAAHGHTASEVIYLRVDSDKPFAGLSNFKGSQPTQAEAMIAKNYLSVQELQVLNNLVSAYFDLAELNAIEQREMRMADYVRELDNILGSTGRAVLENSGNISHSRAVDKARLEYKKYKARTLENVEKEYLETIAALEKQARRESRKKGGEG</sequence>
<dbReference type="PANTHER" id="PTHR35810">
    <property type="entry name" value="CYTOPLASMIC PROTEIN-RELATED"/>
    <property type="match status" value="1"/>
</dbReference>
<evidence type="ECO:0000313" key="3">
    <source>
        <dbReference type="Proteomes" id="UP000192343"/>
    </source>
</evidence>
<reference evidence="2 3" key="1">
    <citation type="submission" date="2017-03" db="EMBL/GenBank/DDBJ databases">
        <title>Draft Genome sequence of Marispirochaeta sp. strain JC444.</title>
        <authorList>
            <person name="Shivani Y."/>
            <person name="Subhash Y."/>
            <person name="Sasikala C."/>
            <person name="Ramana C."/>
        </authorList>
    </citation>
    <scope>NUCLEOTIDE SEQUENCE [LARGE SCALE GENOMIC DNA]</scope>
    <source>
        <strain evidence="2 3">JC444</strain>
    </source>
</reference>
<evidence type="ECO:0000256" key="1">
    <source>
        <dbReference type="SAM" id="Coils"/>
    </source>
</evidence>
<dbReference type="AlphaFoldDB" id="A0A1Y1RYQ5"/>
<organism evidence="2 3">
    <name type="scientific">Marispirochaeta aestuarii</name>
    <dbReference type="NCBI Taxonomy" id="1963862"/>
    <lineage>
        <taxon>Bacteria</taxon>
        <taxon>Pseudomonadati</taxon>
        <taxon>Spirochaetota</taxon>
        <taxon>Spirochaetia</taxon>
        <taxon>Spirochaetales</taxon>
        <taxon>Spirochaetaceae</taxon>
        <taxon>Marispirochaeta</taxon>
    </lineage>
</organism>
<dbReference type="PANTHER" id="PTHR35810:SF1">
    <property type="entry name" value="CYTOPLASMIC PROTEIN"/>
    <property type="match status" value="1"/>
</dbReference>
<name>A0A1Y1RYQ5_9SPIO</name>
<dbReference type="STRING" id="1963862.B4O97_08690"/>
<dbReference type="Proteomes" id="UP000192343">
    <property type="component" value="Unassembled WGS sequence"/>
</dbReference>
<dbReference type="RefSeq" id="WP_083050063.1">
    <property type="nucleotide sequence ID" value="NZ_MWQY01000008.1"/>
</dbReference>
<feature type="coiled-coil region" evidence="1">
    <location>
        <begin position="307"/>
        <end position="334"/>
    </location>
</feature>
<dbReference type="Pfam" id="PF13310">
    <property type="entry name" value="Virulence_RhuM"/>
    <property type="match status" value="1"/>
</dbReference>
<comment type="caution">
    <text evidence="2">The sequence shown here is derived from an EMBL/GenBank/DDBJ whole genome shotgun (WGS) entry which is preliminary data.</text>
</comment>
<keyword evidence="3" id="KW-1185">Reference proteome</keyword>
<protein>
    <submittedName>
        <fullName evidence="2">Cell filamentation protein Fic</fullName>
    </submittedName>
</protein>
<accession>A0A1Y1RYQ5</accession>
<dbReference type="EMBL" id="MWQY01000008">
    <property type="protein sequence ID" value="ORC35709.1"/>
    <property type="molecule type" value="Genomic_DNA"/>
</dbReference>